<keyword evidence="4" id="KW-1185">Reference proteome</keyword>
<dbReference type="Proteomes" id="UP000294881">
    <property type="component" value="Unassembled WGS sequence"/>
</dbReference>
<dbReference type="AlphaFoldDB" id="A0A4R2GQG8"/>
<evidence type="ECO:0000313" key="3">
    <source>
        <dbReference type="EMBL" id="TCO12054.1"/>
    </source>
</evidence>
<evidence type="ECO:0000259" key="2">
    <source>
        <dbReference type="Pfam" id="PF14130"/>
    </source>
</evidence>
<dbReference type="Pfam" id="PF14130">
    <property type="entry name" value="Cap4_nuclease"/>
    <property type="match status" value="1"/>
</dbReference>
<feature type="domain" description="CD-NTase associated protein 4-like DNA endonuclease" evidence="2">
    <location>
        <begin position="20"/>
        <end position="241"/>
    </location>
</feature>
<reference evidence="3 4" key="1">
    <citation type="submission" date="2019-03" db="EMBL/GenBank/DDBJ databases">
        <title>Genomic Encyclopedia of Type Strains, Phase IV (KMG-IV): sequencing the most valuable type-strain genomes for metagenomic binning, comparative biology and taxonomic classification.</title>
        <authorList>
            <person name="Goeker M."/>
        </authorList>
    </citation>
    <scope>NUCLEOTIDE SEQUENCE [LARGE SCALE GENOMIC DNA]</scope>
    <source>
        <strain evidence="3 4">DSM 22958</strain>
    </source>
</reference>
<comment type="caution">
    <text evidence="3">The sequence shown here is derived from an EMBL/GenBank/DDBJ whole genome shotgun (WGS) entry which is preliminary data.</text>
</comment>
<dbReference type="RefSeq" id="WP_165909998.1">
    <property type="nucleotide sequence ID" value="NZ_JBHUNN010000002.1"/>
</dbReference>
<name>A0A4R2GQG8_9HYPH</name>
<gene>
    <name evidence="3" type="ORF">EV666_11092</name>
</gene>
<proteinExistence type="predicted"/>
<feature type="region of interest" description="Disordered" evidence="1">
    <location>
        <begin position="95"/>
        <end position="115"/>
    </location>
</feature>
<evidence type="ECO:0000256" key="1">
    <source>
        <dbReference type="SAM" id="MobiDB-lite"/>
    </source>
</evidence>
<dbReference type="EMBL" id="SLWL01000010">
    <property type="protein sequence ID" value="TCO12054.1"/>
    <property type="molecule type" value="Genomic_DNA"/>
</dbReference>
<dbReference type="GO" id="GO:0004518">
    <property type="term" value="F:nuclease activity"/>
    <property type="evidence" value="ECO:0007669"/>
    <property type="project" value="InterPro"/>
</dbReference>
<protein>
    <submittedName>
        <fullName evidence="3">Uncharacterized protein DUF4297</fullName>
    </submittedName>
</protein>
<sequence>MSAAFDEVILALGDPDTAESGGAHNQKGIEFQKNWAIVKMFALKEESAIDFLFLFEAIQDVAILDSTSDPTRIEVFQIKKKDRMEWTWSALTNLHTPDDPSKKSTGKAKKTKPLDGVADSPLGKLAASLASFKTLEHTGNFISNAGCNLALASGGNVATSLPSALCELPAHFTDLLQAALDTVYKRGGVKADLSKIKLEKVDVPVDDAQTYTIGIVHKYLDRVSPLHAGQARAFVESLLAKLGPLGAKTAKARTIEEMSARHGYSLEQLNAALGDLQRTPDMDFHLKQWLDRLSKERLVFWEISQIRAAAAAILSRKLFGGSLPADDAISACCDEWLAVNKLEPNLMPFFERGTTHLRARFPTAKKAELQAHFLLKAIEQCVDQS</sequence>
<organism evidence="3 4">
    <name type="scientific">Camelimonas lactis</name>
    <dbReference type="NCBI Taxonomy" id="659006"/>
    <lineage>
        <taxon>Bacteria</taxon>
        <taxon>Pseudomonadati</taxon>
        <taxon>Pseudomonadota</taxon>
        <taxon>Alphaproteobacteria</taxon>
        <taxon>Hyphomicrobiales</taxon>
        <taxon>Chelatococcaceae</taxon>
        <taxon>Camelimonas</taxon>
    </lineage>
</organism>
<dbReference type="InterPro" id="IPR025382">
    <property type="entry name" value="Cap4-like_endonuclease_dom"/>
</dbReference>
<accession>A0A4R2GQG8</accession>
<evidence type="ECO:0000313" key="4">
    <source>
        <dbReference type="Proteomes" id="UP000294881"/>
    </source>
</evidence>